<dbReference type="AlphaFoldDB" id="A0A3P1WYH1"/>
<dbReference type="PANTHER" id="PTHR39332:SF7">
    <property type="entry name" value="SRPBCC FAMILY PROTEIN"/>
    <property type="match status" value="1"/>
</dbReference>
<dbReference type="CDD" id="cd07821">
    <property type="entry name" value="PYR_PYL_RCAR_like"/>
    <property type="match status" value="1"/>
</dbReference>
<accession>A0A3P1WYH1</accession>
<dbReference type="SUPFAM" id="SSF55961">
    <property type="entry name" value="Bet v1-like"/>
    <property type="match status" value="1"/>
</dbReference>
<name>A0A3P1WYH1_9ACTN</name>
<dbReference type="InterPro" id="IPR019587">
    <property type="entry name" value="Polyketide_cyclase/dehydratase"/>
</dbReference>
<dbReference type="PANTHER" id="PTHR39332">
    <property type="entry name" value="BLL4707 PROTEIN"/>
    <property type="match status" value="1"/>
</dbReference>
<evidence type="ECO:0000313" key="1">
    <source>
        <dbReference type="EMBL" id="RRD50460.1"/>
    </source>
</evidence>
<proteinExistence type="predicted"/>
<dbReference type="RefSeq" id="WP_125227318.1">
    <property type="nucleotide sequence ID" value="NZ_RQYT01000006.1"/>
</dbReference>
<comment type="caution">
    <text evidence="1">The sequence shown here is derived from an EMBL/GenBank/DDBJ whole genome shotgun (WGS) entry which is preliminary data.</text>
</comment>
<reference evidence="1 2" key="1">
    <citation type="submission" date="2018-11" db="EMBL/GenBank/DDBJ databases">
        <title>Genomes From Bacteria Associated with the Canine Oral Cavity: a Test Case for Automated Genome-Based Taxonomic Assignment.</title>
        <authorList>
            <person name="Coil D.A."/>
            <person name="Jospin G."/>
            <person name="Darling A.E."/>
            <person name="Wallis C."/>
            <person name="Davis I.J."/>
            <person name="Harris S."/>
            <person name="Eisen J.A."/>
            <person name="Holcombe L.J."/>
            <person name="O'Flynn C."/>
        </authorList>
    </citation>
    <scope>NUCLEOTIDE SEQUENCE [LARGE SCALE GENOMIC DNA]</scope>
    <source>
        <strain evidence="1 2">OH2822_COT-296</strain>
    </source>
</reference>
<dbReference type="Pfam" id="PF10604">
    <property type="entry name" value="Polyketide_cyc2"/>
    <property type="match status" value="1"/>
</dbReference>
<gene>
    <name evidence="1" type="ORF">EII35_04740</name>
</gene>
<dbReference type="EMBL" id="RQYT01000006">
    <property type="protein sequence ID" value="RRD50460.1"/>
    <property type="molecule type" value="Genomic_DNA"/>
</dbReference>
<dbReference type="Proteomes" id="UP000280935">
    <property type="component" value="Unassembled WGS sequence"/>
</dbReference>
<dbReference type="OrthoDB" id="6024794at2"/>
<sequence>MTRSYHSTIVARPAEVVWATIRDFNGLATWFSEAVSESHIEDGLTGTTVGAVRSFQLGDSRIREQLMALDDIERSFAYGFCDPAPFPVTDYVARVQVTPVADSGASLVEWWVDFECHPSERDQWREFFAAQVFSPALEGLRSYLQA</sequence>
<dbReference type="Gene3D" id="3.30.530.20">
    <property type="match status" value="1"/>
</dbReference>
<dbReference type="InterPro" id="IPR023393">
    <property type="entry name" value="START-like_dom_sf"/>
</dbReference>
<protein>
    <submittedName>
        <fullName evidence="1">SRPBCC family protein</fullName>
    </submittedName>
</protein>
<organism evidence="1 2">
    <name type="scientific">Arachnia propionica</name>
    <dbReference type="NCBI Taxonomy" id="1750"/>
    <lineage>
        <taxon>Bacteria</taxon>
        <taxon>Bacillati</taxon>
        <taxon>Actinomycetota</taxon>
        <taxon>Actinomycetes</taxon>
        <taxon>Propionibacteriales</taxon>
        <taxon>Propionibacteriaceae</taxon>
        <taxon>Arachnia</taxon>
    </lineage>
</organism>
<evidence type="ECO:0000313" key="2">
    <source>
        <dbReference type="Proteomes" id="UP000280935"/>
    </source>
</evidence>